<feature type="compositionally biased region" description="Basic and acidic residues" evidence="3">
    <location>
        <begin position="1868"/>
        <end position="1890"/>
    </location>
</feature>
<dbReference type="SUPFAM" id="SSF47769">
    <property type="entry name" value="SAM/Pointed domain"/>
    <property type="match status" value="1"/>
</dbReference>
<dbReference type="Gene3D" id="2.60.40.150">
    <property type="entry name" value="C2 domain"/>
    <property type="match status" value="1"/>
</dbReference>
<evidence type="ECO:0000259" key="4">
    <source>
        <dbReference type="PROSITE" id="PS50003"/>
    </source>
</evidence>
<dbReference type="InterPro" id="IPR014756">
    <property type="entry name" value="Ig_E-set"/>
</dbReference>
<dbReference type="SUPFAM" id="SSF49562">
    <property type="entry name" value="C2 domain (Calcium/lipid-binding domain, CaLB)"/>
    <property type="match status" value="1"/>
</dbReference>
<feature type="region of interest" description="Disordered" evidence="3">
    <location>
        <begin position="1417"/>
        <end position="1470"/>
    </location>
</feature>
<feature type="repeat" description="RPEL" evidence="2">
    <location>
        <begin position="397"/>
        <end position="422"/>
    </location>
</feature>
<organism evidence="6 7">
    <name type="scientific">Triparma laevis f. longispina</name>
    <dbReference type="NCBI Taxonomy" id="1714387"/>
    <lineage>
        <taxon>Eukaryota</taxon>
        <taxon>Sar</taxon>
        <taxon>Stramenopiles</taxon>
        <taxon>Ochrophyta</taxon>
        <taxon>Bolidophyceae</taxon>
        <taxon>Parmales</taxon>
        <taxon>Triparmaceae</taxon>
        <taxon>Triparma</taxon>
    </lineage>
</organism>
<feature type="region of interest" description="Disordered" evidence="3">
    <location>
        <begin position="1812"/>
        <end position="1838"/>
    </location>
</feature>
<feature type="domain" description="PH" evidence="4">
    <location>
        <begin position="485"/>
        <end position="602"/>
    </location>
</feature>
<dbReference type="Pfam" id="PF07647">
    <property type="entry name" value="SAM_2"/>
    <property type="match status" value="1"/>
</dbReference>
<feature type="compositionally biased region" description="Basic residues" evidence="3">
    <location>
        <begin position="803"/>
        <end position="822"/>
    </location>
</feature>
<dbReference type="InterPro" id="IPR004018">
    <property type="entry name" value="RPEL_repeat"/>
</dbReference>
<evidence type="ECO:0000313" key="7">
    <source>
        <dbReference type="Proteomes" id="UP001165122"/>
    </source>
</evidence>
<name>A0A9W7FUY8_9STRA</name>
<dbReference type="SMART" id="SM00239">
    <property type="entry name" value="C2"/>
    <property type="match status" value="1"/>
</dbReference>
<dbReference type="PROSITE" id="PS50003">
    <property type="entry name" value="PH_DOMAIN"/>
    <property type="match status" value="1"/>
</dbReference>
<dbReference type="Gene3D" id="2.60.40.10">
    <property type="entry name" value="Immunoglobulins"/>
    <property type="match status" value="1"/>
</dbReference>
<protein>
    <recommendedName>
        <fullName evidence="8">PH domain-containing protein</fullName>
    </recommendedName>
</protein>
<dbReference type="InterPro" id="IPR011993">
    <property type="entry name" value="PH-like_dom_sf"/>
</dbReference>
<dbReference type="PANTHER" id="PTHR14336:SF8">
    <property type="entry name" value="PROTEIN OPY1"/>
    <property type="match status" value="1"/>
</dbReference>
<dbReference type="Pfam" id="PF02755">
    <property type="entry name" value="RPEL"/>
    <property type="match status" value="1"/>
</dbReference>
<dbReference type="InterPro" id="IPR013761">
    <property type="entry name" value="SAM/pointed_sf"/>
</dbReference>
<evidence type="ECO:0000256" key="2">
    <source>
        <dbReference type="PROSITE-ProRule" id="PRU00401"/>
    </source>
</evidence>
<feature type="compositionally biased region" description="Basic residues" evidence="3">
    <location>
        <begin position="1921"/>
        <end position="1938"/>
    </location>
</feature>
<dbReference type="Pfam" id="PF00168">
    <property type="entry name" value="C2"/>
    <property type="match status" value="1"/>
</dbReference>
<feature type="region of interest" description="Disordered" evidence="3">
    <location>
        <begin position="1130"/>
        <end position="1178"/>
    </location>
</feature>
<dbReference type="PANTHER" id="PTHR14336">
    <property type="entry name" value="TANDEM PH DOMAIN CONTAINING PROTEIN"/>
    <property type="match status" value="1"/>
</dbReference>
<gene>
    <name evidence="6" type="ORF">TrLO_g15682</name>
</gene>
<dbReference type="CDD" id="cd09487">
    <property type="entry name" value="SAM_superfamily"/>
    <property type="match status" value="1"/>
</dbReference>
<reference evidence="7" key="1">
    <citation type="journal article" date="2023" name="Commun. Biol.">
        <title>Genome analysis of Parmales, the sister group of diatoms, reveals the evolutionary specialization of diatoms from phago-mixotrophs to photoautotrophs.</title>
        <authorList>
            <person name="Ban H."/>
            <person name="Sato S."/>
            <person name="Yoshikawa S."/>
            <person name="Yamada K."/>
            <person name="Nakamura Y."/>
            <person name="Ichinomiya M."/>
            <person name="Sato N."/>
            <person name="Blanc-Mathieu R."/>
            <person name="Endo H."/>
            <person name="Kuwata A."/>
            <person name="Ogata H."/>
        </authorList>
    </citation>
    <scope>NUCLEOTIDE SEQUENCE [LARGE SCALE GENOMIC DNA]</scope>
    <source>
        <strain evidence="7">NIES 3700</strain>
    </source>
</reference>
<dbReference type="Gene3D" id="2.30.29.30">
    <property type="entry name" value="Pleckstrin-homology domain (PH domain)/Phosphotyrosine-binding domain (PTB)"/>
    <property type="match status" value="1"/>
</dbReference>
<dbReference type="SMART" id="SM00233">
    <property type="entry name" value="PH"/>
    <property type="match status" value="2"/>
</dbReference>
<dbReference type="Gene3D" id="1.10.150.50">
    <property type="entry name" value="Transcription Factor, Ets-1"/>
    <property type="match status" value="1"/>
</dbReference>
<dbReference type="InterPro" id="IPR013783">
    <property type="entry name" value="Ig-like_fold"/>
</dbReference>
<feature type="region of interest" description="Disordered" evidence="3">
    <location>
        <begin position="1868"/>
        <end position="1948"/>
    </location>
</feature>
<dbReference type="InterPro" id="IPR051707">
    <property type="entry name" value="PI-Interact_SigTrans_Reg"/>
</dbReference>
<evidence type="ECO:0000256" key="3">
    <source>
        <dbReference type="SAM" id="MobiDB-lite"/>
    </source>
</evidence>
<dbReference type="Pfam" id="PF00169">
    <property type="entry name" value="PH"/>
    <property type="match status" value="1"/>
</dbReference>
<keyword evidence="7" id="KW-1185">Reference proteome</keyword>
<proteinExistence type="predicted"/>
<dbReference type="InterPro" id="IPR056327">
    <property type="entry name" value="ARMC9_CTLH-like_dom"/>
</dbReference>
<comment type="caution">
    <text evidence="6">The sequence shown here is derived from an EMBL/GenBank/DDBJ whole genome shotgun (WGS) entry which is preliminary data.</text>
</comment>
<dbReference type="EMBL" id="BRXW01000332">
    <property type="protein sequence ID" value="GMI18413.1"/>
    <property type="molecule type" value="Genomic_DNA"/>
</dbReference>
<dbReference type="Pfam" id="PF23138">
    <property type="entry name" value="CTLH_Armc9"/>
    <property type="match status" value="1"/>
</dbReference>
<feature type="region of interest" description="Disordered" evidence="3">
    <location>
        <begin position="1363"/>
        <end position="1397"/>
    </location>
</feature>
<dbReference type="InterPro" id="IPR001660">
    <property type="entry name" value="SAM"/>
</dbReference>
<accession>A0A9W7FUY8</accession>
<feature type="region of interest" description="Disordered" evidence="3">
    <location>
        <begin position="741"/>
        <end position="841"/>
    </location>
</feature>
<feature type="compositionally biased region" description="Polar residues" evidence="3">
    <location>
        <begin position="617"/>
        <end position="633"/>
    </location>
</feature>
<keyword evidence="1" id="KW-0677">Repeat</keyword>
<dbReference type="PROSITE" id="PS50004">
    <property type="entry name" value="C2"/>
    <property type="match status" value="1"/>
</dbReference>
<dbReference type="InterPro" id="IPR001849">
    <property type="entry name" value="PH_domain"/>
</dbReference>
<dbReference type="InterPro" id="IPR035892">
    <property type="entry name" value="C2_domain_sf"/>
</dbReference>
<dbReference type="SUPFAM" id="SSF81296">
    <property type="entry name" value="E set domains"/>
    <property type="match status" value="1"/>
</dbReference>
<dbReference type="SUPFAM" id="SSF50729">
    <property type="entry name" value="PH domain-like"/>
    <property type="match status" value="2"/>
</dbReference>
<feature type="compositionally biased region" description="Gly residues" evidence="3">
    <location>
        <begin position="1147"/>
        <end position="1169"/>
    </location>
</feature>
<feature type="region of interest" description="Disordered" evidence="3">
    <location>
        <begin position="607"/>
        <end position="633"/>
    </location>
</feature>
<dbReference type="Proteomes" id="UP001165122">
    <property type="component" value="Unassembled WGS sequence"/>
</dbReference>
<evidence type="ECO:0008006" key="8">
    <source>
        <dbReference type="Google" id="ProtNLM"/>
    </source>
</evidence>
<dbReference type="CDD" id="cd00030">
    <property type="entry name" value="C2"/>
    <property type="match status" value="1"/>
</dbReference>
<feature type="compositionally biased region" description="Acidic residues" evidence="3">
    <location>
        <begin position="831"/>
        <end position="841"/>
    </location>
</feature>
<evidence type="ECO:0000256" key="1">
    <source>
        <dbReference type="ARBA" id="ARBA00022737"/>
    </source>
</evidence>
<feature type="compositionally biased region" description="Acidic residues" evidence="3">
    <location>
        <begin position="1891"/>
        <end position="1901"/>
    </location>
</feature>
<evidence type="ECO:0000259" key="5">
    <source>
        <dbReference type="PROSITE" id="PS50004"/>
    </source>
</evidence>
<feature type="domain" description="C2" evidence="5">
    <location>
        <begin position="887"/>
        <end position="1013"/>
    </location>
</feature>
<sequence length="1965" mass="217500">MSTPTESLPTSNHTEILSAYSSSSSTLHFTPLTGPGLTLESSALAGDPTVITLNEITPELKVDQVLNAKLFSLDAEDQEGRDCVVTKLTPSTASIAFGATLAGKYALRVTSWDGFVKAGDVDVFVRGGVASYRCSRGVGGGISLCGPGGEARFIVNTYDYWGNRCTTGGANISITTQGRGITSGSALDNGDGTYLVTYEVKDKLGKYVNRDGKASTHSKLPVKRYKKGWLYYSMDTALPAHALAAKNPPNFQRMWFEISAGTLACYGATDPNTSTSPDFPKHSPTFTLNLEECLIKLSKSNASFLTAPATDPACQWQILHPTHGTVNFCVDSKDFAYAWIVVCQDSCGKQEVKKVHSKSGKIHGEQQVNDDEIAINIAIDGNVLDCCPFTPKISSKSVLEKKLNRRASVEDLVQRNILQSKTSAIEFFETAGHSPEKQAEDAKKRMERKRQSIAGSFLNDEGKKKNMEQRKVELKRVGGKQINVGAVSQGFLLKKGNYRHNWKKRFFVLSINLESADELVRLVYFAKQPKDIENWKKQEKHAKGTIILNGAYIQTSRKTAHKNKAIQYDFSITDADKRTYDINAFTEQDRGDWMESIQTCINEAAARDGRPPAEPPTLQQSNTNSTETTASRTSSNLDCLVDIPKEGTAIDDLRTLGRAQREVLDDLIQKLKQEVGDSSNLENFQDKQAFTKLTALWKLRASHKVINALLNSLSECQDLPLQFEIVNCLARTLEIEKPLAAAQTKRKTRMMKSPPPAEEEEEVRPKSSPFPPPRQKGTRSGKRMDRSKSGNHLTFKFEDTHRGRSKTKKKSKSKSPEKKRPKFFLQRNTTVDEENDDWENEDMEKKLSEYGYPVDAVRDVRDLKISPGFLKATGSPRNASPEQNRGRSKTPKFSPRTEIYKATFKIWKALDLHSKVDDSAYSDPYLTLVPITKAGERLTGSKVKTSVMKNNCNPEWEEEFAVEFDNFAIHHFEGTVHDKNENPNGHSSSLGYFSVFCADIFSSSLSEKHTYFLEGPGIERGKVIISYCACSEETGESRERDGVVTINKKLGILAKVKAMQKAEAKDKARQLVKKYDREIRAGPRQGASRMDIRDRLGVRKRTSMLPANISETFSKNDAFFERETFAYTSPRPKRLRPKSNPAAGRRVWGGGSGGGGGGGGGEGGYGGGSRSTSADPAGQMFRNSKRISFKSSMRGARFHQEQRRENRQRNYNMLNWTPEANNPYLKKRQAATLSPTRNVSLPTTSPAFKRLFNQNVAYVSSSGYGSKTYSLPSPGKARRFTLARSTSTPPSSKKKIKDVTGLVGRIKAEQEVTKALSQENRTAVTGLVAMLKLQEIKLSEIKPTQMRRPTSLLDVARYGNRPASTGMVKNMNMKSPKGVGQRGHGGVWSPRSAPHGMNNTDGFTRSQTSPLKINFASPAPSKTWAPGSQSPSFKAKGKKRATIFDVINKGEGLRGSKRSPSPGKANSDVEKAQWERVKEFLKNLKMLHHKNLFYKNGINSLAAIELLSKIDLDKMKIESVDQTVILRAIATLTAKTNQSIMTAVDQGADAKTSILEAFDAGEPKKFGELWSSMLPVKVRDQQSAAYGVSKQLELEARAYFCVKALNHDEEFNNKEETSWKWARGGFEAYLKGIRDVTDNLELYDGLVGMSAKEAKENETFSGMLEAKYGSSLRKKILGFLDSVFKEPEADGSPVSSPKPYVVPRPEKGAGGYGTTYVPPKNEVMWKKLHRTSESDLEKKPAFGKYTSVVKGAMEVGEEEGDEVVVVPKKMKAPLPKVPVDLSKKAEVEVEEEVVMPKVMKAPLPKAAKVVKRKEGGGEVPSAWGHGEEGEEEEGGEKKEEVKMAFGHRMNSGGHGDAWMGEKGKMELGEKKTPLDHGRGISIDDSKKKEEEEAVVEEEERLEEAKEVELEAPMSNPNPPKSPRKSRWTGMFKKVKKEKKGVEGGGLPDDIKALMQAEMDKEAAKK</sequence>
<feature type="region of interest" description="Disordered" evidence="3">
    <location>
        <begin position="868"/>
        <end position="894"/>
    </location>
</feature>
<dbReference type="PROSITE" id="PS51073">
    <property type="entry name" value="RPEL"/>
    <property type="match status" value="1"/>
</dbReference>
<evidence type="ECO:0000313" key="6">
    <source>
        <dbReference type="EMBL" id="GMI18413.1"/>
    </source>
</evidence>
<dbReference type="OrthoDB" id="207235at2759"/>
<dbReference type="InterPro" id="IPR000008">
    <property type="entry name" value="C2_dom"/>
</dbReference>